<accession>A0ABQ3HU74</accession>
<sequence length="213" mass="23794">MRDRAFPPRDGTGVPGPAYAEQMGVMEDAERLEPACRENWSAWLRDHHARPDGVWLVSPRRAAERALSYEDAVLEALRWGWVDSTVRPLDADRAMTWFAPRRRGSIWSRSNKERVARLDAAGLMEPAGAAAVAHAKASGMWTLMDAVEDCVVPDDLAAAFDRHPGSREHWESWSASAQRMILGWIVLAKRPETRAARVETTAEKAARGVRAQQ</sequence>
<keyword evidence="2" id="KW-1185">Reference proteome</keyword>
<dbReference type="Proteomes" id="UP000597341">
    <property type="component" value="Unassembled WGS sequence"/>
</dbReference>
<comment type="caution">
    <text evidence="1">The sequence shown here is derived from an EMBL/GenBank/DDBJ whole genome shotgun (WGS) entry which is preliminary data.</text>
</comment>
<organism evidence="1 2">
    <name type="scientific">Nocardioides flavus</name>
    <name type="common">ex Wang et al. 2016</name>
    <dbReference type="NCBI Taxonomy" id="2058780"/>
    <lineage>
        <taxon>Bacteria</taxon>
        <taxon>Bacillati</taxon>
        <taxon>Actinomycetota</taxon>
        <taxon>Actinomycetes</taxon>
        <taxon>Propionibacteriales</taxon>
        <taxon>Nocardioidaceae</taxon>
        <taxon>Nocardioides</taxon>
    </lineage>
</organism>
<evidence type="ECO:0000313" key="2">
    <source>
        <dbReference type="Proteomes" id="UP000597341"/>
    </source>
</evidence>
<protein>
    <recommendedName>
        <fullName evidence="3">Bacteriocin-protection, YdeI or OmpD-Associated</fullName>
    </recommendedName>
</protein>
<evidence type="ECO:0008006" key="3">
    <source>
        <dbReference type="Google" id="ProtNLM"/>
    </source>
</evidence>
<name>A0ABQ3HU74_9ACTN</name>
<reference evidence="2" key="1">
    <citation type="journal article" date="2019" name="Int. J. Syst. Evol. Microbiol.">
        <title>The Global Catalogue of Microorganisms (GCM) 10K type strain sequencing project: providing services to taxonomists for standard genome sequencing and annotation.</title>
        <authorList>
            <consortium name="The Broad Institute Genomics Platform"/>
            <consortium name="The Broad Institute Genome Sequencing Center for Infectious Disease"/>
            <person name="Wu L."/>
            <person name="Ma J."/>
        </authorList>
    </citation>
    <scope>NUCLEOTIDE SEQUENCE [LARGE SCALE GENOMIC DNA]</scope>
    <source>
        <strain evidence="2">CGMCC 1.12791</strain>
    </source>
</reference>
<proteinExistence type="predicted"/>
<dbReference type="EMBL" id="BNAD01000024">
    <property type="protein sequence ID" value="GHE19395.1"/>
    <property type="molecule type" value="Genomic_DNA"/>
</dbReference>
<evidence type="ECO:0000313" key="1">
    <source>
        <dbReference type="EMBL" id="GHE19395.1"/>
    </source>
</evidence>
<dbReference type="Pfam" id="PF13376">
    <property type="entry name" value="OmdA"/>
    <property type="match status" value="1"/>
</dbReference>
<gene>
    <name evidence="1" type="ORF">GCM10011376_40050</name>
</gene>